<comment type="caution">
    <text evidence="1">The sequence shown here is derived from an EMBL/GenBank/DDBJ whole genome shotgun (WGS) entry which is preliminary data.</text>
</comment>
<accession>A0A9X2YJM5</accession>
<proteinExistence type="predicted"/>
<dbReference type="Proteomes" id="UP001140293">
    <property type="component" value="Unassembled WGS sequence"/>
</dbReference>
<gene>
    <name evidence="1" type="ORF">H7I41_03410</name>
</gene>
<organism evidence="1 2">
    <name type="scientific">[Mycobacterium] manitobense</name>
    <dbReference type="NCBI Taxonomy" id="190147"/>
    <lineage>
        <taxon>Bacteria</taxon>
        <taxon>Bacillati</taxon>
        <taxon>Actinomycetota</taxon>
        <taxon>Actinomycetes</taxon>
        <taxon>Mycobacteriales</taxon>
        <taxon>Mycobacteriaceae</taxon>
        <taxon>Mycolicibacterium</taxon>
    </lineage>
</organism>
<reference evidence="1" key="2">
    <citation type="journal article" date="2022" name="BMC Genomics">
        <title>Comparative genome analysis of mycobacteria focusing on tRNA and non-coding RNA.</title>
        <authorList>
            <person name="Behra P.R.K."/>
            <person name="Pettersson B.M.F."/>
            <person name="Ramesh M."/>
            <person name="Das S."/>
            <person name="Dasgupta S."/>
            <person name="Kirsebom L.A."/>
        </authorList>
    </citation>
    <scope>NUCLEOTIDE SEQUENCE</scope>
    <source>
        <strain evidence="1">DSM 44615</strain>
    </source>
</reference>
<name>A0A9X2YJM5_9MYCO</name>
<reference evidence="1" key="1">
    <citation type="submission" date="2020-07" db="EMBL/GenBank/DDBJ databases">
        <authorList>
            <person name="Pettersson B.M.F."/>
            <person name="Behra P.R.K."/>
            <person name="Ramesh M."/>
            <person name="Das S."/>
            <person name="Dasgupta S."/>
            <person name="Kirsebom L.A."/>
        </authorList>
    </citation>
    <scope>NUCLEOTIDE SEQUENCE</scope>
    <source>
        <strain evidence="1">DSM 44615</strain>
    </source>
</reference>
<evidence type="ECO:0000313" key="1">
    <source>
        <dbReference type="EMBL" id="MCV7168969.1"/>
    </source>
</evidence>
<dbReference type="RefSeq" id="WP_264011155.1">
    <property type="nucleotide sequence ID" value="NZ_JACKSJ010000024.1"/>
</dbReference>
<dbReference type="EMBL" id="JACKSJ010000024">
    <property type="protein sequence ID" value="MCV7168969.1"/>
    <property type="molecule type" value="Genomic_DNA"/>
</dbReference>
<keyword evidence="2" id="KW-1185">Reference proteome</keyword>
<protein>
    <submittedName>
        <fullName evidence="1">Uncharacterized protein</fullName>
    </submittedName>
</protein>
<sequence length="489" mass="54401">MADIRSEVTALFGAIDELVVEADADPGTGANADIVDLAERLLPNTTGLGRQGWFQELQEFFGSDAVRNPRSRYLYSFPSAEDARANLNREPNPDRVWNSFQAKEDRHPALARAAFALVAWERLNLLRHGRIDETVMTVLPGLLDPWPVEPTVPRPGRRDAVGNAEYLLERIERIQDRESWIVLAGEAVSEQFAKDSSRCFGTLEDAGGQYCSTLYTECCDDDVTVDQVKAIIHPANWHLCYPKFFHSMTKQQPYFTSDGWWRILEEISAEPEFYTLKTALIFSLEDDRDKGFYINYQLDPNRQGEDKCIGIVEIDNGYLWVTPKNADGTGVRVRTSKEERVNGLSPTATAALGCQLGWGDSAYEMIIAAARNATNGDFNPNKKPVEGWPMGAQSKQPVDTGPNVIFPPVPATLPINAADAIKDGACLLKSLIRRVSSNTGDAASRWLDGTVKTDVEEVTTQMGKDLKAWSLEVYEKAERNVKPPKDVTP</sequence>
<dbReference type="AlphaFoldDB" id="A0A9X2YJM5"/>
<evidence type="ECO:0000313" key="2">
    <source>
        <dbReference type="Proteomes" id="UP001140293"/>
    </source>
</evidence>